<reference evidence="2 3" key="2">
    <citation type="submission" date="2018-03" db="EMBL/GenBank/DDBJ databases">
        <title>The ancient ancestry and fast evolution of plastids.</title>
        <authorList>
            <person name="Moore K.R."/>
            <person name="Magnabosco C."/>
            <person name="Momper L."/>
            <person name="Gold D.A."/>
            <person name="Bosak T."/>
            <person name="Fournier G.P."/>
        </authorList>
    </citation>
    <scope>NUCLEOTIDE SEQUENCE [LARGE SCALE GENOMIC DNA]</scope>
    <source>
        <strain evidence="2 3">ULC18</strain>
    </source>
</reference>
<name>A0A2T1E9X5_9CYAN</name>
<sequence>MCRQNITAIDALRCYAKASMAVSNSIFPKTQRQSGCLFRASLVENPLQIGAMPDPTTLPKEPQQVRARKS</sequence>
<keyword evidence="3" id="KW-1185">Reference proteome</keyword>
<feature type="region of interest" description="Disordered" evidence="1">
    <location>
        <begin position="49"/>
        <end position="70"/>
    </location>
</feature>
<dbReference type="Proteomes" id="UP000239576">
    <property type="component" value="Unassembled WGS sequence"/>
</dbReference>
<comment type="caution">
    <text evidence="2">The sequence shown here is derived from an EMBL/GenBank/DDBJ whole genome shotgun (WGS) entry which is preliminary data.</text>
</comment>
<proteinExistence type="predicted"/>
<evidence type="ECO:0000313" key="2">
    <source>
        <dbReference type="EMBL" id="PSB29530.1"/>
    </source>
</evidence>
<gene>
    <name evidence="2" type="ORF">C7B82_10910</name>
</gene>
<evidence type="ECO:0000313" key="3">
    <source>
        <dbReference type="Proteomes" id="UP000239576"/>
    </source>
</evidence>
<dbReference type="EMBL" id="PVWK01000061">
    <property type="protein sequence ID" value="PSB29530.1"/>
    <property type="molecule type" value="Genomic_DNA"/>
</dbReference>
<dbReference type="AlphaFoldDB" id="A0A2T1E9X5"/>
<protein>
    <submittedName>
        <fullName evidence="2">Uncharacterized protein</fullName>
    </submittedName>
</protein>
<organism evidence="2 3">
    <name type="scientific">Stenomitos frigidus ULC18</name>
    <dbReference type="NCBI Taxonomy" id="2107698"/>
    <lineage>
        <taxon>Bacteria</taxon>
        <taxon>Bacillati</taxon>
        <taxon>Cyanobacteriota</taxon>
        <taxon>Cyanophyceae</taxon>
        <taxon>Leptolyngbyales</taxon>
        <taxon>Leptolyngbyaceae</taxon>
        <taxon>Stenomitos</taxon>
    </lineage>
</organism>
<evidence type="ECO:0000256" key="1">
    <source>
        <dbReference type="SAM" id="MobiDB-lite"/>
    </source>
</evidence>
<reference evidence="3" key="1">
    <citation type="submission" date="2018-02" db="EMBL/GenBank/DDBJ databases">
        <authorList>
            <person name="Moore K."/>
            <person name="Momper L."/>
        </authorList>
    </citation>
    <scope>NUCLEOTIDE SEQUENCE [LARGE SCALE GENOMIC DNA]</scope>
    <source>
        <strain evidence="3">ULC18</strain>
    </source>
</reference>
<accession>A0A2T1E9X5</accession>